<keyword evidence="3" id="KW-1185">Reference proteome</keyword>
<sequence>MDSMINWLLSVLAELVFYNTGALALRLLSFGQIKLDYSKLSISQSNFVALFGLIIWIGLVLMIVAVFFQ</sequence>
<protein>
    <submittedName>
        <fullName evidence="2">Uncharacterized protein</fullName>
    </submittedName>
</protein>
<dbReference type="AlphaFoldDB" id="A0A345DDN1"/>
<dbReference type="RefSeq" id="WP_114563543.1">
    <property type="nucleotide sequence ID" value="NZ_CP031124.1"/>
</dbReference>
<feature type="transmembrane region" description="Helical" evidence="1">
    <location>
        <begin position="48"/>
        <end position="68"/>
    </location>
</feature>
<proteinExistence type="predicted"/>
<dbReference type="Proteomes" id="UP000252182">
    <property type="component" value="Chromosome"/>
</dbReference>
<keyword evidence="1" id="KW-0472">Membrane</keyword>
<evidence type="ECO:0000313" key="3">
    <source>
        <dbReference type="Proteomes" id="UP000252182"/>
    </source>
</evidence>
<evidence type="ECO:0000313" key="2">
    <source>
        <dbReference type="EMBL" id="AXF86469.1"/>
    </source>
</evidence>
<organism evidence="2 3">
    <name type="scientific">Ephemeroptericola cinctiostellae</name>
    <dbReference type="NCBI Taxonomy" id="2268024"/>
    <lineage>
        <taxon>Bacteria</taxon>
        <taxon>Pseudomonadati</taxon>
        <taxon>Pseudomonadota</taxon>
        <taxon>Betaproteobacteria</taxon>
        <taxon>Burkholderiales</taxon>
        <taxon>Burkholderiaceae</taxon>
        <taxon>Ephemeroptericola</taxon>
    </lineage>
</organism>
<evidence type="ECO:0000256" key="1">
    <source>
        <dbReference type="SAM" id="Phobius"/>
    </source>
</evidence>
<keyword evidence="1" id="KW-0812">Transmembrane</keyword>
<dbReference type="KEGG" id="hyf:DTO96_102223"/>
<accession>A0A345DDN1</accession>
<dbReference type="EMBL" id="CP031124">
    <property type="protein sequence ID" value="AXF86469.1"/>
    <property type="molecule type" value="Genomic_DNA"/>
</dbReference>
<name>A0A345DDN1_9BURK</name>
<reference evidence="3" key="1">
    <citation type="submission" date="2018-07" db="EMBL/GenBank/DDBJ databases">
        <authorList>
            <person name="Kim H."/>
        </authorList>
    </citation>
    <scope>NUCLEOTIDE SEQUENCE [LARGE SCALE GENOMIC DNA]</scope>
    <source>
        <strain evidence="3">F02</strain>
    </source>
</reference>
<keyword evidence="1" id="KW-1133">Transmembrane helix</keyword>
<gene>
    <name evidence="2" type="ORF">DTO96_102223</name>
</gene>